<accession>A0A2V0NQE4</accession>
<feature type="signal peptide" evidence="2">
    <location>
        <begin position="1"/>
        <end position="39"/>
    </location>
</feature>
<feature type="compositionally biased region" description="Pro residues" evidence="1">
    <location>
        <begin position="850"/>
        <end position="860"/>
    </location>
</feature>
<feature type="compositionally biased region" description="Low complexity" evidence="1">
    <location>
        <begin position="919"/>
        <end position="931"/>
    </location>
</feature>
<dbReference type="EMBL" id="BDRX01000002">
    <property type="protein sequence ID" value="GBF87760.1"/>
    <property type="molecule type" value="Genomic_DNA"/>
</dbReference>
<feature type="chain" id="PRO_5015929011" evidence="2">
    <location>
        <begin position="40"/>
        <end position="1035"/>
    </location>
</feature>
<organism evidence="3 4">
    <name type="scientific">Raphidocelis subcapitata</name>
    <dbReference type="NCBI Taxonomy" id="307507"/>
    <lineage>
        <taxon>Eukaryota</taxon>
        <taxon>Viridiplantae</taxon>
        <taxon>Chlorophyta</taxon>
        <taxon>core chlorophytes</taxon>
        <taxon>Chlorophyceae</taxon>
        <taxon>CS clade</taxon>
        <taxon>Sphaeropleales</taxon>
        <taxon>Selenastraceae</taxon>
        <taxon>Raphidocelis</taxon>
    </lineage>
</organism>
<reference evidence="3 4" key="1">
    <citation type="journal article" date="2018" name="Sci. Rep.">
        <title>Raphidocelis subcapitata (=Pseudokirchneriella subcapitata) provides an insight into genome evolution and environmental adaptations in the Sphaeropleales.</title>
        <authorList>
            <person name="Suzuki S."/>
            <person name="Yamaguchi H."/>
            <person name="Nakajima N."/>
            <person name="Kawachi M."/>
        </authorList>
    </citation>
    <scope>NUCLEOTIDE SEQUENCE [LARGE SCALE GENOMIC DNA]</scope>
    <source>
        <strain evidence="3 4">NIES-35</strain>
    </source>
</reference>
<name>A0A2V0NQE4_9CHLO</name>
<comment type="caution">
    <text evidence="3">The sequence shown here is derived from an EMBL/GenBank/DDBJ whole genome shotgun (WGS) entry which is preliminary data.</text>
</comment>
<feature type="region of interest" description="Disordered" evidence="1">
    <location>
        <begin position="836"/>
        <end position="866"/>
    </location>
</feature>
<protein>
    <submittedName>
        <fullName evidence="3">Uncharacterized protein</fullName>
    </submittedName>
</protein>
<dbReference type="InParanoid" id="A0A2V0NQE4"/>
<feature type="compositionally biased region" description="Low complexity" evidence="1">
    <location>
        <begin position="902"/>
        <end position="912"/>
    </location>
</feature>
<keyword evidence="2" id="KW-0732">Signal</keyword>
<dbReference type="Proteomes" id="UP000247498">
    <property type="component" value="Unassembled WGS sequence"/>
</dbReference>
<evidence type="ECO:0000313" key="4">
    <source>
        <dbReference type="Proteomes" id="UP000247498"/>
    </source>
</evidence>
<feature type="compositionally biased region" description="Pro residues" evidence="1">
    <location>
        <begin position="947"/>
        <end position="965"/>
    </location>
</feature>
<sequence length="1035" mass="108264">MRQRARCGAVRRRGGAPAAAARLAALLLLLLLPPPPPHPLAGGLPLLRGAAAAENAGHGEGDEYREGSHIKFAPVMAGTTSLTCWSPDCGAPFPVKRCHTVGYRSVECPALLDAGIAYRSLEECCRDRFGDAGCGSYCFVKDAAAPPPDRVCRQVRDPSECLKRRDAPGGAHGTLDECCSANFGGAGCATFPDRCYAADPLNEGRCRALTTVEVCSAAMDRREAWPTRAECCAANRFPAAACKAQARCWAADAARAPSRVCREAASDDCPQRQADGAAWASEEECCRRAWGKGRGCKEFPEVCYEVLSPPPARPADGCRKLTGRAACAAALDARPKSVFPRMHDCCAAALPGVWVNYTADASEGCRYAPETCWSPPRKASPPHRECEERQDDAAGCARDVTLGAGAWGAREACCRGTFGGRGCRRFPDACWVKRQAPEGGSPDRDCERLTGAAVCAAREDAGQKLFGSRNDCCRASFGAKGCRVYPAECFVPKPAADTPDRACQLLAGGAAACADAIDAGKAFETREQCCKQLPGGCRTYPTTCYAPDALDKTLPDRSCRAHYGGDACKWEVYQGLKYESMSACCSSHGCATHPAKCWSRDAASGECTFLWDDPPRCRAEGAQGLASSSREECECKHFGRGCGAASCWLVDEGAASGAPGACRQVSSSDVCWAGIGLQTAWRTREECCVRNFDFWSDGCQLSCYFDPKAVEGPAQKWPPPTACAESHDAALCSKLWASGEAFVHQRHCCEAHYPNSACGGVKPEGSCWARDAAAAAQPHCVVQIGTAACAAGRANETAWDTQAACCGLKGCAQQPRPPPPPPQLPQARVQVASLAAEGDDGARGGAQLPIPLPLPSPGRPPGSAAAPAAAPAAAVVAAAAAHSSFKQGSAAPAAAAGQARGKQSSVAAAAASPVPPRQQPQQQQQRAQQQAKPPPPQQQQQHAQKQPPQPPSPSPPQPQPPPAPAPRGSRLPSGMLGVGRLFSGTASCWVRDSSGGCVSQELGSKLCGARMLLGMAWTSNAACCKAYPRGSCGGG</sequence>
<dbReference type="AlphaFoldDB" id="A0A2V0NQE4"/>
<dbReference type="PANTHER" id="PTHR45725:SF18">
    <property type="entry name" value="ORC1-LIKE AAA ATPASE DOMAIN-CONTAINING PROTEIN"/>
    <property type="match status" value="1"/>
</dbReference>
<dbReference type="InterPro" id="IPR051425">
    <property type="entry name" value="Formin_Homology"/>
</dbReference>
<keyword evidence="4" id="KW-1185">Reference proteome</keyword>
<evidence type="ECO:0000256" key="2">
    <source>
        <dbReference type="SAM" id="SignalP"/>
    </source>
</evidence>
<evidence type="ECO:0000313" key="3">
    <source>
        <dbReference type="EMBL" id="GBF87760.1"/>
    </source>
</evidence>
<dbReference type="OrthoDB" id="10569824at2759"/>
<proteinExistence type="predicted"/>
<gene>
    <name evidence="3" type="ORF">Rsub_00471</name>
</gene>
<evidence type="ECO:0000256" key="1">
    <source>
        <dbReference type="SAM" id="MobiDB-lite"/>
    </source>
</evidence>
<feature type="region of interest" description="Disordered" evidence="1">
    <location>
        <begin position="902"/>
        <end position="977"/>
    </location>
</feature>
<dbReference type="PANTHER" id="PTHR45725">
    <property type="entry name" value="FORMIN HOMOLOGY 2 FAMILY MEMBER"/>
    <property type="match status" value="1"/>
</dbReference>